<gene>
    <name evidence="10" type="primary">mtaB</name>
    <name evidence="10" type="ORF">SPDO_22860</name>
</gene>
<reference evidence="10 11" key="1">
    <citation type="submission" date="2017-03" db="EMBL/GenBank/DDBJ databases">
        <title>Genome sequence of Sphingomonas dokdonensis DSM 21029.</title>
        <authorList>
            <person name="Poehlein A."/>
            <person name="Wuebbeler J.H."/>
            <person name="Steinbuechel A."/>
            <person name="Daniel R."/>
        </authorList>
    </citation>
    <scope>NUCLEOTIDE SEQUENCE [LARGE SCALE GENOMIC DNA]</scope>
    <source>
        <strain evidence="10 11">DSM 21029</strain>
    </source>
</reference>
<dbReference type="EC" id="2.-.-.-" evidence="10"/>
<dbReference type="Gene3D" id="3.80.30.20">
    <property type="entry name" value="tm_1862 like domain"/>
    <property type="match status" value="1"/>
</dbReference>
<dbReference type="GO" id="GO:0046872">
    <property type="term" value="F:metal ion binding"/>
    <property type="evidence" value="ECO:0007669"/>
    <property type="project" value="UniProtKB-KW"/>
</dbReference>
<evidence type="ECO:0000259" key="8">
    <source>
        <dbReference type="PROSITE" id="PS51449"/>
    </source>
</evidence>
<dbReference type="EMBL" id="NBBI01000004">
    <property type="protein sequence ID" value="OWK29302.1"/>
    <property type="molecule type" value="Genomic_DNA"/>
</dbReference>
<evidence type="ECO:0000256" key="1">
    <source>
        <dbReference type="ARBA" id="ARBA00001966"/>
    </source>
</evidence>
<keyword evidence="5" id="KW-0479">Metal-binding</keyword>
<organism evidence="10 11">
    <name type="scientific">Sphingomonas dokdonensis</name>
    <dbReference type="NCBI Taxonomy" id="344880"/>
    <lineage>
        <taxon>Bacteria</taxon>
        <taxon>Pseudomonadati</taxon>
        <taxon>Pseudomonadota</taxon>
        <taxon>Alphaproteobacteria</taxon>
        <taxon>Sphingomonadales</taxon>
        <taxon>Sphingomonadaceae</taxon>
        <taxon>Sphingomonas</taxon>
    </lineage>
</organism>
<keyword evidence="11" id="KW-1185">Reference proteome</keyword>
<dbReference type="Pfam" id="PF00919">
    <property type="entry name" value="UPF0004"/>
    <property type="match status" value="1"/>
</dbReference>
<dbReference type="PROSITE" id="PS51449">
    <property type="entry name" value="MTTASE_N"/>
    <property type="match status" value="1"/>
</dbReference>
<dbReference type="CDD" id="cd01335">
    <property type="entry name" value="Radical_SAM"/>
    <property type="match status" value="1"/>
</dbReference>
<dbReference type="InterPro" id="IPR007197">
    <property type="entry name" value="rSAM"/>
</dbReference>
<dbReference type="Proteomes" id="UP000197290">
    <property type="component" value="Unassembled WGS sequence"/>
</dbReference>
<dbReference type="InterPro" id="IPR038135">
    <property type="entry name" value="Methylthiotransferase_N_sf"/>
</dbReference>
<evidence type="ECO:0000259" key="9">
    <source>
        <dbReference type="PROSITE" id="PS51918"/>
    </source>
</evidence>
<dbReference type="InterPro" id="IPR058240">
    <property type="entry name" value="rSAM_sf"/>
</dbReference>
<evidence type="ECO:0000256" key="2">
    <source>
        <dbReference type="ARBA" id="ARBA00022485"/>
    </source>
</evidence>
<comment type="caution">
    <text evidence="10">The sequence shown here is derived from an EMBL/GenBank/DDBJ whole genome shotgun (WGS) entry which is preliminary data.</text>
</comment>
<keyword evidence="6" id="KW-0408">Iron</keyword>
<evidence type="ECO:0000256" key="5">
    <source>
        <dbReference type="ARBA" id="ARBA00022723"/>
    </source>
</evidence>
<dbReference type="AlphaFoldDB" id="A0A245ZHS7"/>
<dbReference type="InterPro" id="IPR023404">
    <property type="entry name" value="rSAM_horseshoe"/>
</dbReference>
<evidence type="ECO:0000313" key="11">
    <source>
        <dbReference type="Proteomes" id="UP000197290"/>
    </source>
</evidence>
<dbReference type="GO" id="GO:0035598">
    <property type="term" value="F:tRNA (N(6)-L-threonylcarbamoyladenosine(37)-C(2))-methylthiotransferase activity"/>
    <property type="evidence" value="ECO:0007669"/>
    <property type="project" value="TreeGrafter"/>
</dbReference>
<proteinExistence type="predicted"/>
<keyword evidence="4" id="KW-0949">S-adenosyl-L-methionine</keyword>
<evidence type="ECO:0000256" key="3">
    <source>
        <dbReference type="ARBA" id="ARBA00022679"/>
    </source>
</evidence>
<dbReference type="GO" id="GO:0051539">
    <property type="term" value="F:4 iron, 4 sulfur cluster binding"/>
    <property type="evidence" value="ECO:0007669"/>
    <property type="project" value="UniProtKB-KW"/>
</dbReference>
<sequence>MITLGCRLNLAESETIRGLVGAEDMVVINGCGVTNEAMRQTRVAVRRARRDRPGAEIVVTGCASEMDRTGFAAMPEVDRVVPNAAKLLPATWGAFPNRKPARRHARAFLAVQNGCDHACTFCAIPSGRGPSRSEPIGRIVAAAADLVAEGAREIVLTGVDLTSYEGGLGALVEAVLVGVPALPRLRLSSLDTIEIDDRLFDLITGEPRVMPHVHLSLQAGDDLILKRMKRRHLRAEAVAMVGRLKAKRDIAVGADLIAGFPTEDAAAFANTLALLDDCDIVQAHVFPFSPRAGTPAARMPQVAPASAKARAAQLRAAASERRQAWLAAQIGTEHRIVVEKPGDRGHAENFAEVRLADAAWPDQAAKALPADATALSATTSGTIGAIRSVRITGAAPDHLIGISA</sequence>
<evidence type="ECO:0000256" key="7">
    <source>
        <dbReference type="ARBA" id="ARBA00023014"/>
    </source>
</evidence>
<comment type="cofactor">
    <cofactor evidence="1">
        <name>[4Fe-4S] cluster</name>
        <dbReference type="ChEBI" id="CHEBI:49883"/>
    </cofactor>
</comment>
<dbReference type="InterPro" id="IPR013848">
    <property type="entry name" value="Methylthiotransferase_N"/>
</dbReference>
<dbReference type="InterPro" id="IPR020612">
    <property type="entry name" value="Methylthiotransferase_CS"/>
</dbReference>
<dbReference type="PROSITE" id="PS51918">
    <property type="entry name" value="RADICAL_SAM"/>
    <property type="match status" value="1"/>
</dbReference>
<dbReference type="PANTHER" id="PTHR11918:SF45">
    <property type="entry name" value="THREONYLCARBAMOYLADENOSINE TRNA METHYLTHIOTRANSFERASE"/>
    <property type="match status" value="1"/>
</dbReference>
<keyword evidence="7" id="KW-0411">Iron-sulfur</keyword>
<dbReference type="SFLD" id="SFLDS00029">
    <property type="entry name" value="Radical_SAM"/>
    <property type="match status" value="1"/>
</dbReference>
<accession>A0A245ZHS7</accession>
<keyword evidence="2" id="KW-0004">4Fe-4S</keyword>
<protein>
    <submittedName>
        <fullName evidence="10">Threonylcarbamoyladenosine tRNA methylthiotransferase MtaB</fullName>
        <ecNumber evidence="10">2.-.-.-</ecNumber>
    </submittedName>
</protein>
<dbReference type="Pfam" id="PF04055">
    <property type="entry name" value="Radical_SAM"/>
    <property type="match status" value="1"/>
</dbReference>
<name>A0A245ZHS7_9SPHN</name>
<dbReference type="InterPro" id="IPR006638">
    <property type="entry name" value="Elp3/MiaA/NifB-like_rSAM"/>
</dbReference>
<evidence type="ECO:0000256" key="4">
    <source>
        <dbReference type="ARBA" id="ARBA00022691"/>
    </source>
</evidence>
<feature type="domain" description="MTTase N-terminal" evidence="8">
    <location>
        <begin position="1"/>
        <end position="97"/>
    </location>
</feature>
<dbReference type="PANTHER" id="PTHR11918">
    <property type="entry name" value="RADICAL SAM PROTEINS"/>
    <property type="match status" value="1"/>
</dbReference>
<keyword evidence="3 10" id="KW-0808">Transferase</keyword>
<dbReference type="Gene3D" id="3.40.50.12160">
    <property type="entry name" value="Methylthiotransferase, N-terminal domain"/>
    <property type="match status" value="1"/>
</dbReference>
<dbReference type="SUPFAM" id="SSF102114">
    <property type="entry name" value="Radical SAM enzymes"/>
    <property type="match status" value="1"/>
</dbReference>
<evidence type="ECO:0000256" key="6">
    <source>
        <dbReference type="ARBA" id="ARBA00023004"/>
    </source>
</evidence>
<evidence type="ECO:0000313" key="10">
    <source>
        <dbReference type="EMBL" id="OWK29302.1"/>
    </source>
</evidence>
<dbReference type="SMART" id="SM00729">
    <property type="entry name" value="Elp3"/>
    <property type="match status" value="1"/>
</dbReference>
<dbReference type="SFLD" id="SFLDG01082">
    <property type="entry name" value="B12-binding_domain_containing"/>
    <property type="match status" value="1"/>
</dbReference>
<feature type="domain" description="Radical SAM core" evidence="9">
    <location>
        <begin position="101"/>
        <end position="324"/>
    </location>
</feature>
<dbReference type="PROSITE" id="PS01278">
    <property type="entry name" value="MTTASE_RADICAL"/>
    <property type="match status" value="1"/>
</dbReference>